<accession>A0ABR3W3G4</accession>
<keyword evidence="5" id="KW-1185">Reference proteome</keyword>
<dbReference type="Pfam" id="PF00098">
    <property type="entry name" value="zf-CCHC"/>
    <property type="match status" value="1"/>
</dbReference>
<dbReference type="InterPro" id="IPR001878">
    <property type="entry name" value="Znf_CCHC"/>
</dbReference>
<gene>
    <name evidence="4" type="ORF">Daus18300_012257</name>
</gene>
<protein>
    <recommendedName>
        <fullName evidence="3">CCHC-type domain-containing protein</fullName>
    </recommendedName>
</protein>
<dbReference type="EMBL" id="JAWRVE010000162">
    <property type="protein sequence ID" value="KAL1852362.1"/>
    <property type="molecule type" value="Genomic_DNA"/>
</dbReference>
<evidence type="ECO:0000256" key="2">
    <source>
        <dbReference type="SAM" id="MobiDB-lite"/>
    </source>
</evidence>
<dbReference type="Proteomes" id="UP001583177">
    <property type="component" value="Unassembled WGS sequence"/>
</dbReference>
<evidence type="ECO:0000313" key="5">
    <source>
        <dbReference type="Proteomes" id="UP001583177"/>
    </source>
</evidence>
<organism evidence="4 5">
    <name type="scientific">Diaporthe australafricana</name>
    <dbReference type="NCBI Taxonomy" id="127596"/>
    <lineage>
        <taxon>Eukaryota</taxon>
        <taxon>Fungi</taxon>
        <taxon>Dikarya</taxon>
        <taxon>Ascomycota</taxon>
        <taxon>Pezizomycotina</taxon>
        <taxon>Sordariomycetes</taxon>
        <taxon>Sordariomycetidae</taxon>
        <taxon>Diaporthales</taxon>
        <taxon>Diaporthaceae</taxon>
        <taxon>Diaporthe</taxon>
    </lineage>
</organism>
<feature type="region of interest" description="Disordered" evidence="2">
    <location>
        <begin position="32"/>
        <end position="74"/>
    </location>
</feature>
<sequence length="118" mass="12965">MDTTKCTCGGIGHNVEVCPSKPMEGRTCHNCRGQGHLAKDCPSASTKKRGRTSNDDDNRQTKRAKLDQDEKAAPAQGTIVYFEQQIAAETKNLARLVEKRRNLKAELCVSRGTQSTTD</sequence>
<keyword evidence="1" id="KW-0479">Metal-binding</keyword>
<feature type="compositionally biased region" description="Basic and acidic residues" evidence="2">
    <location>
        <begin position="52"/>
        <end position="72"/>
    </location>
</feature>
<reference evidence="4 5" key="1">
    <citation type="journal article" date="2024" name="IMA Fungus">
        <title>IMA Genome - F19 : A genome assembly and annotation guide to empower mycologists, including annotated draft genome sequences of Ceratocystis pirilliformis, Diaporthe australafricana, Fusarium ophioides, Paecilomyces lecythidis, and Sporothrix stenoceras.</title>
        <authorList>
            <person name="Aylward J."/>
            <person name="Wilson A.M."/>
            <person name="Visagie C.M."/>
            <person name="Spraker J."/>
            <person name="Barnes I."/>
            <person name="Buitendag C."/>
            <person name="Ceriani C."/>
            <person name="Del Mar Angel L."/>
            <person name="du Plessis D."/>
            <person name="Fuchs T."/>
            <person name="Gasser K."/>
            <person name="Kramer D."/>
            <person name="Li W."/>
            <person name="Munsamy K."/>
            <person name="Piso A."/>
            <person name="Price J.L."/>
            <person name="Sonnekus B."/>
            <person name="Thomas C."/>
            <person name="van der Nest A."/>
            <person name="van Dijk A."/>
            <person name="van Heerden A."/>
            <person name="van Vuuren N."/>
            <person name="Yilmaz N."/>
            <person name="Duong T.A."/>
            <person name="van der Merwe N.A."/>
            <person name="Wingfield M.J."/>
            <person name="Wingfield B.D."/>
        </authorList>
    </citation>
    <scope>NUCLEOTIDE SEQUENCE [LARGE SCALE GENOMIC DNA]</scope>
    <source>
        <strain evidence="4 5">CMW 18300</strain>
    </source>
</reference>
<dbReference type="InterPro" id="IPR036875">
    <property type="entry name" value="Znf_CCHC_sf"/>
</dbReference>
<keyword evidence="1" id="KW-0862">Zinc</keyword>
<dbReference type="Gene3D" id="4.10.60.10">
    <property type="entry name" value="Zinc finger, CCHC-type"/>
    <property type="match status" value="1"/>
</dbReference>
<feature type="domain" description="CCHC-type" evidence="3">
    <location>
        <begin position="28"/>
        <end position="43"/>
    </location>
</feature>
<proteinExistence type="predicted"/>
<dbReference type="SUPFAM" id="SSF57756">
    <property type="entry name" value="Retrovirus zinc finger-like domains"/>
    <property type="match status" value="1"/>
</dbReference>
<evidence type="ECO:0000256" key="1">
    <source>
        <dbReference type="PROSITE-ProRule" id="PRU00047"/>
    </source>
</evidence>
<dbReference type="PROSITE" id="PS50158">
    <property type="entry name" value="ZF_CCHC"/>
    <property type="match status" value="1"/>
</dbReference>
<evidence type="ECO:0000259" key="3">
    <source>
        <dbReference type="PROSITE" id="PS50158"/>
    </source>
</evidence>
<name>A0ABR3W3G4_9PEZI</name>
<evidence type="ECO:0000313" key="4">
    <source>
        <dbReference type="EMBL" id="KAL1852362.1"/>
    </source>
</evidence>
<comment type="caution">
    <text evidence="4">The sequence shown here is derived from an EMBL/GenBank/DDBJ whole genome shotgun (WGS) entry which is preliminary data.</text>
</comment>
<dbReference type="SMART" id="SM00343">
    <property type="entry name" value="ZnF_C2HC"/>
    <property type="match status" value="2"/>
</dbReference>
<keyword evidence="1" id="KW-0863">Zinc-finger</keyword>